<gene>
    <name evidence="1" type="ORF">RJ639_045412</name>
</gene>
<dbReference type="AlphaFoldDB" id="A0AA88W7R4"/>
<evidence type="ECO:0000313" key="1">
    <source>
        <dbReference type="EMBL" id="KAK3022646.1"/>
    </source>
</evidence>
<proteinExistence type="predicted"/>
<dbReference type="EMBL" id="JAVXUP010000699">
    <property type="protein sequence ID" value="KAK3022646.1"/>
    <property type="molecule type" value="Genomic_DNA"/>
</dbReference>
<sequence length="73" mass="8076">MEPMVPLKSKGCVSFHLLRKGFQVNKDKGQNGNWEENSLGKKISPFAAESHGEQAGEGLLDYVAGRPEQLEDF</sequence>
<keyword evidence="2" id="KW-1185">Reference proteome</keyword>
<comment type="caution">
    <text evidence="1">The sequence shown here is derived from an EMBL/GenBank/DDBJ whole genome shotgun (WGS) entry which is preliminary data.</text>
</comment>
<protein>
    <submittedName>
        <fullName evidence="1">Uncharacterized protein</fullName>
    </submittedName>
</protein>
<accession>A0AA88W7R4</accession>
<dbReference type="Proteomes" id="UP001188597">
    <property type="component" value="Unassembled WGS sequence"/>
</dbReference>
<reference evidence="1" key="1">
    <citation type="submission" date="2022-12" db="EMBL/GenBank/DDBJ databases">
        <title>Draft genome assemblies for two species of Escallonia (Escalloniales).</title>
        <authorList>
            <person name="Chanderbali A."/>
            <person name="Dervinis C."/>
            <person name="Anghel I."/>
            <person name="Soltis D."/>
            <person name="Soltis P."/>
            <person name="Zapata F."/>
        </authorList>
    </citation>
    <scope>NUCLEOTIDE SEQUENCE</scope>
    <source>
        <strain evidence="1">UCBG64.0493</strain>
        <tissue evidence="1">Leaf</tissue>
    </source>
</reference>
<organism evidence="1 2">
    <name type="scientific">Escallonia herrerae</name>
    <dbReference type="NCBI Taxonomy" id="1293975"/>
    <lineage>
        <taxon>Eukaryota</taxon>
        <taxon>Viridiplantae</taxon>
        <taxon>Streptophyta</taxon>
        <taxon>Embryophyta</taxon>
        <taxon>Tracheophyta</taxon>
        <taxon>Spermatophyta</taxon>
        <taxon>Magnoliopsida</taxon>
        <taxon>eudicotyledons</taxon>
        <taxon>Gunneridae</taxon>
        <taxon>Pentapetalae</taxon>
        <taxon>asterids</taxon>
        <taxon>campanulids</taxon>
        <taxon>Escalloniales</taxon>
        <taxon>Escalloniaceae</taxon>
        <taxon>Escallonia</taxon>
    </lineage>
</organism>
<evidence type="ECO:0000313" key="2">
    <source>
        <dbReference type="Proteomes" id="UP001188597"/>
    </source>
</evidence>
<name>A0AA88W7R4_9ASTE</name>